<proteinExistence type="predicted"/>
<protein>
    <submittedName>
        <fullName evidence="1">Uncharacterized protein</fullName>
    </submittedName>
</protein>
<sequence>MPFTPGFDATPLPVVPVKKPGHIGLGSWQVWRAEVKAAREYQGNLITV</sequence>
<name>A0A238JYS1_9RHOB</name>
<accession>A0A238JYS1</accession>
<organism evidence="1 2">
    <name type="scientific">Maliponia aquimaris</name>
    <dbReference type="NCBI Taxonomy" id="1673631"/>
    <lineage>
        <taxon>Bacteria</taxon>
        <taxon>Pseudomonadati</taxon>
        <taxon>Pseudomonadota</taxon>
        <taxon>Alphaproteobacteria</taxon>
        <taxon>Rhodobacterales</taxon>
        <taxon>Paracoccaceae</taxon>
        <taxon>Maliponia</taxon>
    </lineage>
</organism>
<dbReference type="EMBL" id="FXYF01000002">
    <property type="protein sequence ID" value="SMX35818.1"/>
    <property type="molecule type" value="Genomic_DNA"/>
</dbReference>
<dbReference type="AlphaFoldDB" id="A0A238JYS1"/>
<keyword evidence="2" id="KW-1185">Reference proteome</keyword>
<evidence type="ECO:0000313" key="2">
    <source>
        <dbReference type="Proteomes" id="UP000207598"/>
    </source>
</evidence>
<gene>
    <name evidence="1" type="ORF">MAA8898_00654</name>
</gene>
<dbReference type="Proteomes" id="UP000207598">
    <property type="component" value="Unassembled WGS sequence"/>
</dbReference>
<reference evidence="1 2" key="1">
    <citation type="submission" date="2017-05" db="EMBL/GenBank/DDBJ databases">
        <authorList>
            <person name="Song R."/>
            <person name="Chenine A.L."/>
            <person name="Ruprecht R.M."/>
        </authorList>
    </citation>
    <scope>NUCLEOTIDE SEQUENCE [LARGE SCALE GENOMIC DNA]</scope>
    <source>
        <strain evidence="1 2">CECT 8898</strain>
    </source>
</reference>
<evidence type="ECO:0000313" key="1">
    <source>
        <dbReference type="EMBL" id="SMX35818.1"/>
    </source>
</evidence>